<evidence type="ECO:0000259" key="15">
    <source>
        <dbReference type="Pfam" id="PF12819"/>
    </source>
</evidence>
<evidence type="ECO:0000256" key="13">
    <source>
        <dbReference type="SAM" id="Phobius"/>
    </source>
</evidence>
<dbReference type="InterPro" id="IPR024788">
    <property type="entry name" value="Malectin-like_Carb-bd_dom"/>
</dbReference>
<dbReference type="PANTHER" id="PTHR34590:SF5">
    <property type="entry name" value="OS04G0586500 PROTEIN"/>
    <property type="match status" value="1"/>
</dbReference>
<dbReference type="GO" id="GO:0004674">
    <property type="term" value="F:protein serine/threonine kinase activity"/>
    <property type="evidence" value="ECO:0007669"/>
    <property type="project" value="UniProtKB-KW"/>
</dbReference>
<keyword evidence="10 13" id="KW-0472">Membrane</keyword>
<feature type="signal peptide" evidence="14">
    <location>
        <begin position="1"/>
        <end position="33"/>
    </location>
</feature>
<feature type="transmembrane region" description="Helical" evidence="13">
    <location>
        <begin position="411"/>
        <end position="433"/>
    </location>
</feature>
<evidence type="ECO:0000256" key="11">
    <source>
        <dbReference type="ARBA" id="ARBA00023180"/>
    </source>
</evidence>
<evidence type="ECO:0000256" key="8">
    <source>
        <dbReference type="ARBA" id="ARBA00022840"/>
    </source>
</evidence>
<evidence type="ECO:0000256" key="10">
    <source>
        <dbReference type="ARBA" id="ARBA00023136"/>
    </source>
</evidence>
<keyword evidence="6" id="KW-0547">Nucleotide-binding</keyword>
<evidence type="ECO:0000256" key="2">
    <source>
        <dbReference type="ARBA" id="ARBA00022527"/>
    </source>
</evidence>
<evidence type="ECO:0000256" key="9">
    <source>
        <dbReference type="ARBA" id="ARBA00022989"/>
    </source>
</evidence>
<dbReference type="Proteomes" id="UP000663760">
    <property type="component" value="Chromosome 1"/>
</dbReference>
<keyword evidence="5 14" id="KW-0732">Signal</keyword>
<keyword evidence="8" id="KW-0067">ATP-binding</keyword>
<keyword evidence="17" id="KW-1185">Reference proteome</keyword>
<dbReference type="AlphaFoldDB" id="A0A7I8JZ02"/>
<keyword evidence="2" id="KW-0723">Serine/threonine-protein kinase</keyword>
<dbReference type="FunFam" id="2.60.120.430:FF:000003">
    <property type="entry name" value="FERONIA receptor-like kinase"/>
    <property type="match status" value="1"/>
</dbReference>
<proteinExistence type="predicted"/>
<dbReference type="Pfam" id="PF12819">
    <property type="entry name" value="Malectin_like"/>
    <property type="match status" value="1"/>
</dbReference>
<dbReference type="GO" id="GO:0005524">
    <property type="term" value="F:ATP binding"/>
    <property type="evidence" value="ECO:0007669"/>
    <property type="project" value="UniProtKB-KW"/>
</dbReference>
<evidence type="ECO:0000256" key="14">
    <source>
        <dbReference type="SAM" id="SignalP"/>
    </source>
</evidence>
<organism evidence="16 17">
    <name type="scientific">Spirodela intermedia</name>
    <name type="common">Intermediate duckweed</name>
    <dbReference type="NCBI Taxonomy" id="51605"/>
    <lineage>
        <taxon>Eukaryota</taxon>
        <taxon>Viridiplantae</taxon>
        <taxon>Streptophyta</taxon>
        <taxon>Embryophyta</taxon>
        <taxon>Tracheophyta</taxon>
        <taxon>Spermatophyta</taxon>
        <taxon>Magnoliopsida</taxon>
        <taxon>Liliopsida</taxon>
        <taxon>Araceae</taxon>
        <taxon>Lemnoideae</taxon>
        <taxon>Spirodela</taxon>
    </lineage>
</organism>
<keyword evidence="7" id="KW-0418">Kinase</keyword>
<dbReference type="FunFam" id="2.60.120.430:FF:000007">
    <property type="entry name" value="FERONIA receptor-like kinase"/>
    <property type="match status" value="1"/>
</dbReference>
<comment type="subcellular location">
    <subcellularLocation>
        <location evidence="1">Membrane</location>
        <topology evidence="1">Single-pass type I membrane protein</topology>
    </subcellularLocation>
</comment>
<dbReference type="PANTHER" id="PTHR34590">
    <property type="entry name" value="OS03G0124300 PROTEIN-RELATED"/>
    <property type="match status" value="1"/>
</dbReference>
<gene>
    <name evidence="16" type="ORF">SI8410_01001299</name>
</gene>
<name>A0A7I8JZ02_SPIIN</name>
<evidence type="ECO:0000256" key="12">
    <source>
        <dbReference type="SAM" id="MobiDB-lite"/>
    </source>
</evidence>
<accession>A0A7I8JZ02</accession>
<dbReference type="GO" id="GO:0004714">
    <property type="term" value="F:transmembrane receptor protein tyrosine kinase activity"/>
    <property type="evidence" value="ECO:0007669"/>
    <property type="project" value="InterPro"/>
</dbReference>
<feature type="region of interest" description="Disordered" evidence="12">
    <location>
        <begin position="381"/>
        <end position="404"/>
    </location>
</feature>
<dbReference type="InterPro" id="IPR045272">
    <property type="entry name" value="ANXUR1/2-like"/>
</dbReference>
<evidence type="ECO:0000256" key="5">
    <source>
        <dbReference type="ARBA" id="ARBA00022729"/>
    </source>
</evidence>
<sequence>MAPIPVGRRRFFPPSAPILLLFVFLLHTSQTRGDASSSFPDLDHRVWAGDAGSSFLPSGQNILAAASAFQSSSVPQVPYMTARIFNSGFTHSFPISPDRKFIRLHFYPSDYGNHAAGDARFATARARNINYLFFEYSVNALTSRLDLTFSPSPDVPNSYAFINGIEIIPMNDIFWPEFLIVVGTPATFSVDHQTPAFQTMYRLNVGGNHISPAQDGQLYMSWSDDSDYIFGAASGVSYSKDGNVSITYTRIPSCFAPKEVYETARSMGGNARVNLNYNLTWALAVDPGFLYLVRLHFSEIQYPITKVNQRVFSIYLDNQTAVGDFDVITRSGGIGSTVYQDFIDLWLELHPSTASKPEFYDAILNGLEIFKVSSFYGNLAGPKPNPPPRPSRGPGQLSPAGENRSGGEVPVVAVAVPGGVVTVVLIFALALAVRRSGRKLRRCTPQSFQKFADAAEMKVPGDGVDSPVMNDARWRHDAGCAGDNEELPLVSASRASLA</sequence>
<evidence type="ECO:0000256" key="7">
    <source>
        <dbReference type="ARBA" id="ARBA00022777"/>
    </source>
</evidence>
<evidence type="ECO:0000256" key="6">
    <source>
        <dbReference type="ARBA" id="ARBA00022741"/>
    </source>
</evidence>
<keyword evidence="3" id="KW-0808">Transferase</keyword>
<reference evidence="16" key="1">
    <citation type="submission" date="2020-02" db="EMBL/GenBank/DDBJ databases">
        <authorList>
            <person name="Scholz U."/>
            <person name="Mascher M."/>
            <person name="Fiebig A."/>
        </authorList>
    </citation>
    <scope>NUCLEOTIDE SEQUENCE</scope>
</reference>
<evidence type="ECO:0000313" key="16">
    <source>
        <dbReference type="EMBL" id="CAA7389221.1"/>
    </source>
</evidence>
<evidence type="ECO:0000256" key="4">
    <source>
        <dbReference type="ARBA" id="ARBA00022692"/>
    </source>
</evidence>
<evidence type="ECO:0000256" key="1">
    <source>
        <dbReference type="ARBA" id="ARBA00004479"/>
    </source>
</evidence>
<feature type="domain" description="Malectin-like" evidence="15">
    <location>
        <begin position="45"/>
        <end position="372"/>
    </location>
</feature>
<dbReference type="GO" id="GO:0016020">
    <property type="term" value="C:membrane"/>
    <property type="evidence" value="ECO:0007669"/>
    <property type="project" value="UniProtKB-SubCell"/>
</dbReference>
<keyword evidence="9 13" id="KW-1133">Transmembrane helix</keyword>
<evidence type="ECO:0000256" key="3">
    <source>
        <dbReference type="ARBA" id="ARBA00022679"/>
    </source>
</evidence>
<protein>
    <recommendedName>
        <fullName evidence="15">Malectin-like domain-containing protein</fullName>
    </recommendedName>
</protein>
<dbReference type="EMBL" id="LR746264">
    <property type="protein sequence ID" value="CAA7389221.1"/>
    <property type="molecule type" value="Genomic_DNA"/>
</dbReference>
<dbReference type="Gene3D" id="2.60.120.430">
    <property type="entry name" value="Galactose-binding lectin"/>
    <property type="match status" value="2"/>
</dbReference>
<keyword evidence="4 13" id="KW-0812">Transmembrane</keyword>
<evidence type="ECO:0000313" key="17">
    <source>
        <dbReference type="Proteomes" id="UP000663760"/>
    </source>
</evidence>
<feature type="chain" id="PRO_5029913655" description="Malectin-like domain-containing protein" evidence="14">
    <location>
        <begin position="34"/>
        <end position="498"/>
    </location>
</feature>
<keyword evidence="11" id="KW-0325">Glycoprotein</keyword>
<dbReference type="OrthoDB" id="782603at2759"/>